<comment type="similarity">
    <text evidence="1">Belongs to the glycosyltransferase 20 family.</text>
</comment>
<evidence type="ECO:0000313" key="2">
    <source>
        <dbReference type="EMBL" id="GIL40404.1"/>
    </source>
</evidence>
<comment type="caution">
    <text evidence="2">The sequence shown here is derived from an EMBL/GenBank/DDBJ whole genome shotgun (WGS) entry which is preliminary data.</text>
</comment>
<dbReference type="GO" id="GO:0003825">
    <property type="term" value="F:alpha,alpha-trehalose-phosphate synthase (UDP-forming) activity"/>
    <property type="evidence" value="ECO:0007669"/>
    <property type="project" value="TreeGrafter"/>
</dbReference>
<dbReference type="InterPro" id="IPR001830">
    <property type="entry name" value="Glyco_trans_20"/>
</dbReference>
<dbReference type="CDD" id="cd03788">
    <property type="entry name" value="GT20_TPS"/>
    <property type="match status" value="1"/>
</dbReference>
<name>A0A8S8XCJ5_9PROT</name>
<dbReference type="SUPFAM" id="SSF53756">
    <property type="entry name" value="UDP-Glycosyltransferase/glycogen phosphorylase"/>
    <property type="match status" value="1"/>
</dbReference>
<proteinExistence type="inferred from homology"/>
<organism evidence="2 3">
    <name type="scientific">Roseiterribacter gracilis</name>
    <dbReference type="NCBI Taxonomy" id="2812848"/>
    <lineage>
        <taxon>Bacteria</taxon>
        <taxon>Pseudomonadati</taxon>
        <taxon>Pseudomonadota</taxon>
        <taxon>Alphaproteobacteria</taxon>
        <taxon>Rhodospirillales</taxon>
        <taxon>Roseiterribacteraceae</taxon>
        <taxon>Roseiterribacter</taxon>
    </lineage>
</organism>
<dbReference type="PANTHER" id="PTHR10788:SF106">
    <property type="entry name" value="BCDNA.GH08860"/>
    <property type="match status" value="1"/>
</dbReference>
<dbReference type="EMBL" id="BOPV01000001">
    <property type="protein sequence ID" value="GIL40404.1"/>
    <property type="molecule type" value="Genomic_DNA"/>
</dbReference>
<dbReference type="PANTHER" id="PTHR10788">
    <property type="entry name" value="TREHALOSE-6-PHOSPHATE SYNTHASE"/>
    <property type="match status" value="1"/>
</dbReference>
<protein>
    <submittedName>
        <fullName evidence="2">Alpha,alpha-trehalose-phosphate synthase (UDP-forming)</fullName>
    </submittedName>
</protein>
<evidence type="ECO:0000313" key="3">
    <source>
        <dbReference type="Proteomes" id="UP000681075"/>
    </source>
</evidence>
<dbReference type="GO" id="GO:0005992">
    <property type="term" value="P:trehalose biosynthetic process"/>
    <property type="evidence" value="ECO:0007669"/>
    <property type="project" value="InterPro"/>
</dbReference>
<dbReference type="RefSeq" id="WP_420243502.1">
    <property type="nucleotide sequence ID" value="NZ_BOPV01000001.1"/>
</dbReference>
<gene>
    <name evidence="2" type="primary">otsA-2</name>
    <name evidence="2" type="ORF">TMPK1_26410</name>
</gene>
<dbReference type="Gene3D" id="3.40.50.2000">
    <property type="entry name" value="Glycogen Phosphorylase B"/>
    <property type="match status" value="2"/>
</dbReference>
<dbReference type="Proteomes" id="UP000681075">
    <property type="component" value="Unassembled WGS sequence"/>
</dbReference>
<sequence length="467" mass="52098">MSLIVVSNRVASPSKGAAPGGLAAALLQGIQRSGGLWFGWSGTSVADPNDAYRPSVVKTDKAEFVTIDYPQSSFDGFYNGMANAALWPIMHNRPDLMVFEDRFFDDYVEINRRTAEALVRFVQANSILWIHDYHFLMLAHYLRERGVKQPIGFFFHTPFASRASIECLPRHTQLFEKLLSYDLIGFQTQEDLEAFHDYAVSSLGATPQQTNVLEFAGNSIRLAVFPVGIDVDDYARMADSGDTNPSIALLRRALSEINTVIGVDRLDYSKGLPQRFAAYDRLLSDHPERKGTVQFLQIAPPTRSDVPAYQQLRNQLAGMAGDINARWSTPTWTPIRYVNESYSPRALAAFFRASRVCCVTPLRDGMNLVAKEYVAAQNPDDPGVLVLSHFAGAARELDAALTVNPYDVGATARALERALSMSHGERLERWLSMIETLRRNDVAAWFDGFIAQLKRTRAPDRVLVKIA</sequence>
<dbReference type="AlphaFoldDB" id="A0A8S8XCJ5"/>
<reference evidence="2" key="1">
    <citation type="submission" date="2021-02" db="EMBL/GenBank/DDBJ databases">
        <title>Genome sequence of Rhodospirillales sp. strain TMPK1 isolated from soil.</title>
        <authorList>
            <person name="Nakai R."/>
            <person name="Kusada H."/>
            <person name="Tamaki H."/>
        </authorList>
    </citation>
    <scope>NUCLEOTIDE SEQUENCE</scope>
    <source>
        <strain evidence="2">TMPK1</strain>
    </source>
</reference>
<dbReference type="Pfam" id="PF00982">
    <property type="entry name" value="Glyco_transf_20"/>
    <property type="match status" value="1"/>
</dbReference>
<evidence type="ECO:0000256" key="1">
    <source>
        <dbReference type="ARBA" id="ARBA00008799"/>
    </source>
</evidence>
<accession>A0A8S8XCJ5</accession>
<keyword evidence="3" id="KW-1185">Reference proteome</keyword>